<organism evidence="1 2">
    <name type="scientific">Candidatus Magasanikbacteria bacterium CG10_big_fil_rev_8_21_14_0_10_36_32</name>
    <dbReference type="NCBI Taxonomy" id="1974646"/>
    <lineage>
        <taxon>Bacteria</taxon>
        <taxon>Candidatus Magasanikiibacteriota</taxon>
    </lineage>
</organism>
<comment type="caution">
    <text evidence="1">The sequence shown here is derived from an EMBL/GenBank/DDBJ whole genome shotgun (WGS) entry which is preliminary data.</text>
</comment>
<protein>
    <submittedName>
        <fullName evidence="1">Uncharacterized protein</fullName>
    </submittedName>
</protein>
<dbReference type="Proteomes" id="UP000231426">
    <property type="component" value="Unassembled WGS sequence"/>
</dbReference>
<reference evidence="2" key="1">
    <citation type="submission" date="2017-09" db="EMBL/GenBank/DDBJ databases">
        <title>Depth-based differentiation of microbial function through sediment-hosted aquifers and enrichment of novel symbionts in the deep terrestrial subsurface.</title>
        <authorList>
            <person name="Probst A.J."/>
            <person name="Ladd B."/>
            <person name="Jarett J.K."/>
            <person name="Geller-Mcgrath D.E."/>
            <person name="Sieber C.M.K."/>
            <person name="Emerson J.B."/>
            <person name="Anantharaman K."/>
            <person name="Thomas B.C."/>
            <person name="Malmstrom R."/>
            <person name="Stieglmeier M."/>
            <person name="Klingl A."/>
            <person name="Woyke T."/>
            <person name="Ryan C.M."/>
            <person name="Banfield J.F."/>
        </authorList>
    </citation>
    <scope>NUCLEOTIDE SEQUENCE [LARGE SCALE GENOMIC DNA]</scope>
</reference>
<dbReference type="AlphaFoldDB" id="A0A2M6W5D6"/>
<name>A0A2M6W5D6_9BACT</name>
<dbReference type="EMBL" id="PFBV01000006">
    <property type="protein sequence ID" value="PIT88004.1"/>
    <property type="molecule type" value="Genomic_DNA"/>
</dbReference>
<evidence type="ECO:0000313" key="1">
    <source>
        <dbReference type="EMBL" id="PIT88004.1"/>
    </source>
</evidence>
<gene>
    <name evidence="1" type="ORF">COU29_04315</name>
</gene>
<proteinExistence type="predicted"/>
<accession>A0A2M6W5D6</accession>
<sequence length="112" mass="12929">MKRIKAWLKNLFGRRFIKVRAIVWRRCSNGATVAVGEPWLIRWPKAIPIPNIGDLAMLPSPHFFISSSEHYIPVVIAGRAIYTHDRSVDLYVYDVKPGEDWRKKARSILKGD</sequence>
<evidence type="ECO:0000313" key="2">
    <source>
        <dbReference type="Proteomes" id="UP000231426"/>
    </source>
</evidence>